<name>A0A364Y4W4_9BACT</name>
<keyword evidence="1" id="KW-0472">Membrane</keyword>
<feature type="transmembrane region" description="Helical" evidence="1">
    <location>
        <begin position="62"/>
        <end position="83"/>
    </location>
</feature>
<accession>A0A364Y4W4</accession>
<organism evidence="2 3">
    <name type="scientific">Pseudochryseolinea flava</name>
    <dbReference type="NCBI Taxonomy" id="2059302"/>
    <lineage>
        <taxon>Bacteria</taxon>
        <taxon>Pseudomonadati</taxon>
        <taxon>Bacteroidota</taxon>
        <taxon>Cytophagia</taxon>
        <taxon>Cytophagales</taxon>
        <taxon>Fulvivirgaceae</taxon>
        <taxon>Pseudochryseolinea</taxon>
    </lineage>
</organism>
<proteinExistence type="predicted"/>
<evidence type="ECO:0000313" key="2">
    <source>
        <dbReference type="EMBL" id="RAW02036.1"/>
    </source>
</evidence>
<feature type="transmembrane region" description="Helical" evidence="1">
    <location>
        <begin position="38"/>
        <end position="55"/>
    </location>
</feature>
<dbReference type="AlphaFoldDB" id="A0A364Y4W4"/>
<comment type="caution">
    <text evidence="2">The sequence shown here is derived from an EMBL/GenBank/DDBJ whole genome shotgun (WGS) entry which is preliminary data.</text>
</comment>
<keyword evidence="1" id="KW-0812">Transmembrane</keyword>
<dbReference type="InterPro" id="IPR045770">
    <property type="entry name" value="DUF6223"/>
</dbReference>
<gene>
    <name evidence="2" type="ORF">DQQ10_05635</name>
</gene>
<keyword evidence="3" id="KW-1185">Reference proteome</keyword>
<protein>
    <submittedName>
        <fullName evidence="2">Uncharacterized protein</fullName>
    </submittedName>
</protein>
<dbReference type="Proteomes" id="UP000251889">
    <property type="component" value="Unassembled WGS sequence"/>
</dbReference>
<feature type="transmembrane region" description="Helical" evidence="1">
    <location>
        <begin position="95"/>
        <end position="115"/>
    </location>
</feature>
<evidence type="ECO:0000256" key="1">
    <source>
        <dbReference type="SAM" id="Phobius"/>
    </source>
</evidence>
<sequence length="120" mass="12132">MVLVFPALSIEVFSQTDQVSGADGNAYVTGITSGRAKSLIGGALGLVSVVIGWKLKPRKRSWYVTGFVLGAAALILSIIHLVNLTGGFGTGGGKAGAIVGAVLGIVGCALSVRAFQTQKS</sequence>
<reference evidence="2 3" key="1">
    <citation type="submission" date="2018-06" db="EMBL/GenBank/DDBJ databases">
        <title>Chryseolinea flavus sp. nov., a member of the phylum Bacteroidetes isolated from soil.</title>
        <authorList>
            <person name="Li Y."/>
            <person name="Wang J."/>
        </authorList>
    </citation>
    <scope>NUCLEOTIDE SEQUENCE [LARGE SCALE GENOMIC DNA]</scope>
    <source>
        <strain evidence="2 3">SDU1-6</strain>
    </source>
</reference>
<dbReference type="Pfam" id="PF19733">
    <property type="entry name" value="DUF6223"/>
    <property type="match status" value="1"/>
</dbReference>
<evidence type="ECO:0000313" key="3">
    <source>
        <dbReference type="Proteomes" id="UP000251889"/>
    </source>
</evidence>
<keyword evidence="1" id="KW-1133">Transmembrane helix</keyword>
<dbReference type="EMBL" id="QMFY01000002">
    <property type="protein sequence ID" value="RAW02036.1"/>
    <property type="molecule type" value="Genomic_DNA"/>
</dbReference>